<dbReference type="PROSITE" id="PS00107">
    <property type="entry name" value="PROTEIN_KINASE_ATP"/>
    <property type="match status" value="1"/>
</dbReference>
<keyword evidence="3" id="KW-0808">Transferase</keyword>
<dbReference type="InterPro" id="IPR002372">
    <property type="entry name" value="PQQ_rpt_dom"/>
</dbReference>
<evidence type="ECO:0000256" key="10">
    <source>
        <dbReference type="SAM" id="MobiDB-lite"/>
    </source>
</evidence>
<keyword evidence="4 9" id="KW-0547">Nucleotide-binding</keyword>
<dbReference type="InterPro" id="IPR017441">
    <property type="entry name" value="Protein_kinase_ATP_BS"/>
</dbReference>
<comment type="catalytic activity">
    <reaction evidence="7">
        <text>L-threonyl-[protein] + ATP = O-phospho-L-threonyl-[protein] + ADP + H(+)</text>
        <dbReference type="Rhea" id="RHEA:46608"/>
        <dbReference type="Rhea" id="RHEA-COMP:11060"/>
        <dbReference type="Rhea" id="RHEA-COMP:11605"/>
        <dbReference type="ChEBI" id="CHEBI:15378"/>
        <dbReference type="ChEBI" id="CHEBI:30013"/>
        <dbReference type="ChEBI" id="CHEBI:30616"/>
        <dbReference type="ChEBI" id="CHEBI:61977"/>
        <dbReference type="ChEBI" id="CHEBI:456216"/>
        <dbReference type="EC" id="2.7.11.1"/>
    </reaction>
</comment>
<evidence type="ECO:0000259" key="11">
    <source>
        <dbReference type="PROSITE" id="PS50011"/>
    </source>
</evidence>
<gene>
    <name evidence="12" type="ORF">GCM10009864_63080</name>
</gene>
<dbReference type="InterPro" id="IPR015943">
    <property type="entry name" value="WD40/YVTN_repeat-like_dom_sf"/>
</dbReference>
<dbReference type="SMART" id="SM00564">
    <property type="entry name" value="PQQ"/>
    <property type="match status" value="9"/>
</dbReference>
<evidence type="ECO:0000256" key="8">
    <source>
        <dbReference type="ARBA" id="ARBA00048679"/>
    </source>
</evidence>
<dbReference type="Pfam" id="PF13360">
    <property type="entry name" value="PQQ_2"/>
    <property type="match status" value="2"/>
</dbReference>
<evidence type="ECO:0000256" key="2">
    <source>
        <dbReference type="ARBA" id="ARBA00022527"/>
    </source>
</evidence>
<dbReference type="InterPro" id="IPR008271">
    <property type="entry name" value="Ser/Thr_kinase_AS"/>
</dbReference>
<evidence type="ECO:0000256" key="7">
    <source>
        <dbReference type="ARBA" id="ARBA00047899"/>
    </source>
</evidence>
<accession>A0ABN3SSF8</accession>
<protein>
    <recommendedName>
        <fullName evidence="1">non-specific serine/threonine protein kinase</fullName>
        <ecNumber evidence="1">2.7.11.1</ecNumber>
    </recommendedName>
</protein>
<keyword evidence="6 9" id="KW-0067">ATP-binding</keyword>
<dbReference type="InterPro" id="IPR018391">
    <property type="entry name" value="PQQ_b-propeller_rpt"/>
</dbReference>
<dbReference type="Gene3D" id="1.10.510.10">
    <property type="entry name" value="Transferase(Phosphotransferase) domain 1"/>
    <property type="match status" value="1"/>
</dbReference>
<dbReference type="RefSeq" id="WP_344582288.1">
    <property type="nucleotide sequence ID" value="NZ_BAAARK010000028.1"/>
</dbReference>
<evidence type="ECO:0000313" key="12">
    <source>
        <dbReference type="EMBL" id="GAA2681806.1"/>
    </source>
</evidence>
<keyword evidence="2" id="KW-0723">Serine/threonine-protein kinase</keyword>
<evidence type="ECO:0000256" key="4">
    <source>
        <dbReference type="ARBA" id="ARBA00022741"/>
    </source>
</evidence>
<comment type="caution">
    <text evidence="12">The sequence shown here is derived from an EMBL/GenBank/DDBJ whole genome shotgun (WGS) entry which is preliminary data.</text>
</comment>
<feature type="region of interest" description="Disordered" evidence="10">
    <location>
        <begin position="296"/>
        <end position="461"/>
    </location>
</feature>
<dbReference type="PROSITE" id="PS50011">
    <property type="entry name" value="PROTEIN_KINASE_DOM"/>
    <property type="match status" value="1"/>
</dbReference>
<dbReference type="Pfam" id="PF00069">
    <property type="entry name" value="Pkinase"/>
    <property type="match status" value="1"/>
</dbReference>
<feature type="domain" description="Protein kinase" evidence="11">
    <location>
        <begin position="16"/>
        <end position="271"/>
    </location>
</feature>
<reference evidence="12 13" key="1">
    <citation type="journal article" date="2019" name="Int. J. Syst. Evol. Microbiol.">
        <title>The Global Catalogue of Microorganisms (GCM) 10K type strain sequencing project: providing services to taxonomists for standard genome sequencing and annotation.</title>
        <authorList>
            <consortium name="The Broad Institute Genomics Platform"/>
            <consortium name="The Broad Institute Genome Sequencing Center for Infectious Disease"/>
            <person name="Wu L."/>
            <person name="Ma J."/>
        </authorList>
    </citation>
    <scope>NUCLEOTIDE SEQUENCE [LARGE SCALE GENOMIC DNA]</scope>
    <source>
        <strain evidence="12 13">JCM 16374</strain>
    </source>
</reference>
<evidence type="ECO:0000256" key="1">
    <source>
        <dbReference type="ARBA" id="ARBA00012513"/>
    </source>
</evidence>
<dbReference type="Gene3D" id="2.130.10.10">
    <property type="entry name" value="YVTN repeat-like/Quinoprotein amine dehydrogenase"/>
    <property type="match status" value="2"/>
</dbReference>
<dbReference type="SUPFAM" id="SSF56112">
    <property type="entry name" value="Protein kinase-like (PK-like)"/>
    <property type="match status" value="1"/>
</dbReference>
<feature type="compositionally biased region" description="Low complexity" evidence="10">
    <location>
        <begin position="302"/>
        <end position="314"/>
    </location>
</feature>
<feature type="compositionally biased region" description="Pro residues" evidence="10">
    <location>
        <begin position="371"/>
        <end position="381"/>
    </location>
</feature>
<dbReference type="PROSITE" id="PS00108">
    <property type="entry name" value="PROTEIN_KINASE_ST"/>
    <property type="match status" value="1"/>
</dbReference>
<dbReference type="SMART" id="SM00220">
    <property type="entry name" value="S_TKc"/>
    <property type="match status" value="1"/>
</dbReference>
<proteinExistence type="predicted"/>
<dbReference type="Gene3D" id="3.30.200.20">
    <property type="entry name" value="Phosphorylase Kinase, domain 1"/>
    <property type="match status" value="1"/>
</dbReference>
<dbReference type="PANTHER" id="PTHR22983:SF6">
    <property type="entry name" value="SERINE_THREONINE-PROTEIN KINASE 36"/>
    <property type="match status" value="1"/>
</dbReference>
<dbReference type="PANTHER" id="PTHR22983">
    <property type="entry name" value="PROTEIN KINASE RELATED"/>
    <property type="match status" value="1"/>
</dbReference>
<evidence type="ECO:0000313" key="13">
    <source>
        <dbReference type="Proteomes" id="UP001500994"/>
    </source>
</evidence>
<feature type="binding site" evidence="9">
    <location>
        <position position="44"/>
    </location>
    <ligand>
        <name>ATP</name>
        <dbReference type="ChEBI" id="CHEBI:30616"/>
    </ligand>
</feature>
<dbReference type="InterPro" id="IPR011047">
    <property type="entry name" value="Quinoprotein_ADH-like_sf"/>
</dbReference>
<feature type="compositionally biased region" description="Low complexity" evidence="10">
    <location>
        <begin position="421"/>
        <end position="436"/>
    </location>
</feature>
<sequence length="835" mass="86893">MVEQLTQHDPRRIGPFEVLGRLGAGGMGLVYLARSASGRRVAIKTVRSELAEDQLFRVRFTREVEAARAVSGFYTAAVVDADPRAAVPWLATAYVPAPSLEEIVNECGPLPVQAVRWLAAGIAEALQSIHGAGLVHRDLKPSNVLVVEDGPRVIDFGIASGVSNTRLTMTNVAVGTPAYMSPEQARDSRSVTGASDVFSLGSTLVFAATGHAPFHGANPVETVFMLLREGPDVAGLPDELRPLMESCMQMEAAHRPSPADLQSQLAPHLFSSGSDDSGTASAWLPPGAVALIEQRRGGGRGAVAPSVPRAAAAPRDARREPVAAPPMPQAPPYPVPQRAEGSRPAEGWPGRIGAGPGAHRAADPRGAAAPVPQPATAPPAPDAAGGPVRLGGSPAPIGPGPRAADAPPQRGPAPATNWVRPPAGAPAAVVPQQGAVTGSGGSGGEAVPSAPPEPPSAEPGRWRPWRFRMSNDVWGTPVVADDLLYVTSFEVHALDVGSGRRKFKTRDVAWAMAIAEGRIHASDGPTLYALDAADGGELWRLSSEGWVYALTADRGTVVTSTRGGGVQAREAATGERLWELSGAQTEFETPEAAPVQHEGTVYVWADARLKALEARTGVERWSYPVGDAASCGGVPVRLLPASDGAVYVVAGTRVLALDAARGEVRWHFEAPAAFLSPPAFAPGPAVTGGGLYLADYLGTVYALDAADGRDRWRIATESRQSTEPVLVAHGAVHLGSGKALYTLDAVTGTPRWRFQAGAEVVGSPVVAEGRVHFGSHDHCLYTLDAMGGQLRWKLATGGEITGSPVAVGGVVYACSKDRCVYALDAAKGTGLARRP</sequence>
<dbReference type="Gene3D" id="2.40.128.630">
    <property type="match status" value="1"/>
</dbReference>
<dbReference type="CDD" id="cd14014">
    <property type="entry name" value="STKc_PknB_like"/>
    <property type="match status" value="1"/>
</dbReference>
<keyword evidence="13" id="KW-1185">Reference proteome</keyword>
<dbReference type="SUPFAM" id="SSF50998">
    <property type="entry name" value="Quinoprotein alcohol dehydrogenase-like"/>
    <property type="match status" value="1"/>
</dbReference>
<feature type="compositionally biased region" description="Pro residues" evidence="10">
    <location>
        <begin position="323"/>
        <end position="335"/>
    </location>
</feature>
<name>A0ABN3SSF8_9ACTN</name>
<evidence type="ECO:0000256" key="9">
    <source>
        <dbReference type="PROSITE-ProRule" id="PRU10141"/>
    </source>
</evidence>
<keyword evidence="5 12" id="KW-0418">Kinase</keyword>
<evidence type="ECO:0000256" key="6">
    <source>
        <dbReference type="ARBA" id="ARBA00022840"/>
    </source>
</evidence>
<comment type="catalytic activity">
    <reaction evidence="8">
        <text>L-seryl-[protein] + ATP = O-phospho-L-seryl-[protein] + ADP + H(+)</text>
        <dbReference type="Rhea" id="RHEA:17989"/>
        <dbReference type="Rhea" id="RHEA-COMP:9863"/>
        <dbReference type="Rhea" id="RHEA-COMP:11604"/>
        <dbReference type="ChEBI" id="CHEBI:15378"/>
        <dbReference type="ChEBI" id="CHEBI:29999"/>
        <dbReference type="ChEBI" id="CHEBI:30616"/>
        <dbReference type="ChEBI" id="CHEBI:83421"/>
        <dbReference type="ChEBI" id="CHEBI:456216"/>
        <dbReference type="EC" id="2.7.11.1"/>
    </reaction>
</comment>
<dbReference type="EMBL" id="BAAARK010000028">
    <property type="protein sequence ID" value="GAA2681806.1"/>
    <property type="molecule type" value="Genomic_DNA"/>
</dbReference>
<organism evidence="12 13">
    <name type="scientific">Streptomyces lunalinharesii</name>
    <dbReference type="NCBI Taxonomy" id="333384"/>
    <lineage>
        <taxon>Bacteria</taxon>
        <taxon>Bacillati</taxon>
        <taxon>Actinomycetota</taxon>
        <taxon>Actinomycetes</taxon>
        <taxon>Kitasatosporales</taxon>
        <taxon>Streptomycetaceae</taxon>
        <taxon>Streptomyces</taxon>
    </lineage>
</organism>
<dbReference type="Proteomes" id="UP001500994">
    <property type="component" value="Unassembled WGS sequence"/>
</dbReference>
<dbReference type="GO" id="GO:0016301">
    <property type="term" value="F:kinase activity"/>
    <property type="evidence" value="ECO:0007669"/>
    <property type="project" value="UniProtKB-KW"/>
</dbReference>
<evidence type="ECO:0000256" key="3">
    <source>
        <dbReference type="ARBA" id="ARBA00022679"/>
    </source>
</evidence>
<dbReference type="InterPro" id="IPR011009">
    <property type="entry name" value="Kinase-like_dom_sf"/>
</dbReference>
<evidence type="ECO:0000256" key="5">
    <source>
        <dbReference type="ARBA" id="ARBA00022777"/>
    </source>
</evidence>
<dbReference type="Gene3D" id="2.40.10.480">
    <property type="match status" value="1"/>
</dbReference>
<dbReference type="InterPro" id="IPR000719">
    <property type="entry name" value="Prot_kinase_dom"/>
</dbReference>
<dbReference type="EC" id="2.7.11.1" evidence="1"/>